<gene>
    <name evidence="2" type="ORF">FHR20_000497</name>
</gene>
<evidence type="ECO:0000313" key="2">
    <source>
        <dbReference type="EMBL" id="NIJ63566.1"/>
    </source>
</evidence>
<dbReference type="RefSeq" id="WP_167298064.1">
    <property type="nucleotide sequence ID" value="NZ_JAASQV010000001.1"/>
</dbReference>
<keyword evidence="1" id="KW-0812">Transmembrane</keyword>
<sequence>MPQRALALFLTNAVGICLFLALASQFWIEPECTDVPDGFAWFVEAAPVFGAFALVNWIWLFWAGGRCRRLAVLLIVAIPGCWALPLLVDNAWLGL</sequence>
<evidence type="ECO:0000313" key="3">
    <source>
        <dbReference type="Proteomes" id="UP000564677"/>
    </source>
</evidence>
<keyword evidence="3" id="KW-1185">Reference proteome</keyword>
<evidence type="ECO:0000256" key="1">
    <source>
        <dbReference type="SAM" id="Phobius"/>
    </source>
</evidence>
<feature type="transmembrane region" description="Helical" evidence="1">
    <location>
        <begin position="39"/>
        <end position="63"/>
    </location>
</feature>
<organism evidence="2 3">
    <name type="scientific">Sphingomonas leidyi</name>
    <dbReference type="NCBI Taxonomy" id="68569"/>
    <lineage>
        <taxon>Bacteria</taxon>
        <taxon>Pseudomonadati</taxon>
        <taxon>Pseudomonadota</taxon>
        <taxon>Alphaproteobacteria</taxon>
        <taxon>Sphingomonadales</taxon>
        <taxon>Sphingomonadaceae</taxon>
        <taxon>Sphingomonas</taxon>
    </lineage>
</organism>
<comment type="caution">
    <text evidence="2">The sequence shown here is derived from an EMBL/GenBank/DDBJ whole genome shotgun (WGS) entry which is preliminary data.</text>
</comment>
<accession>A0A7X5ZU01</accession>
<dbReference type="AlphaFoldDB" id="A0A7X5ZU01"/>
<keyword evidence="1" id="KW-1133">Transmembrane helix</keyword>
<keyword evidence="1" id="KW-0472">Membrane</keyword>
<name>A0A7X5ZU01_9SPHN</name>
<feature type="transmembrane region" description="Helical" evidence="1">
    <location>
        <begin position="70"/>
        <end position="88"/>
    </location>
</feature>
<proteinExistence type="predicted"/>
<protein>
    <submittedName>
        <fullName evidence="2">Uncharacterized protein</fullName>
    </submittedName>
</protein>
<reference evidence="2 3" key="1">
    <citation type="submission" date="2020-03" db="EMBL/GenBank/DDBJ databases">
        <title>Genomic Encyclopedia of Type Strains, Phase IV (KMG-IV): sequencing the most valuable type-strain genomes for metagenomic binning, comparative biology and taxonomic classification.</title>
        <authorList>
            <person name="Goeker M."/>
        </authorList>
    </citation>
    <scope>NUCLEOTIDE SEQUENCE [LARGE SCALE GENOMIC DNA]</scope>
    <source>
        <strain evidence="2 3">DSM 4733</strain>
    </source>
</reference>
<dbReference type="EMBL" id="JAASQV010000001">
    <property type="protein sequence ID" value="NIJ63566.1"/>
    <property type="molecule type" value="Genomic_DNA"/>
</dbReference>
<dbReference type="Proteomes" id="UP000564677">
    <property type="component" value="Unassembled WGS sequence"/>
</dbReference>